<dbReference type="InterPro" id="IPR055109">
    <property type="entry name" value="SMCHD1_S5"/>
</dbReference>
<dbReference type="EMBL" id="CALNXI010002171">
    <property type="protein sequence ID" value="CAH3184089.1"/>
    <property type="molecule type" value="Genomic_DNA"/>
</dbReference>
<gene>
    <name evidence="2" type="ORF">PEVE_00015254</name>
</gene>
<evidence type="ECO:0000313" key="3">
    <source>
        <dbReference type="Proteomes" id="UP001159427"/>
    </source>
</evidence>
<comment type="caution">
    <text evidence="2">The sequence shown here is derived from an EMBL/GenBank/DDBJ whole genome shotgun (WGS) entry which is preliminary data.</text>
</comment>
<dbReference type="PANTHER" id="PTHR22640">
    <property type="entry name" value="STRUCTURAL MAINTENANCE OF CHROMOSOMES FLEXIBLE HINGE DOMAIN-CONTAINING PROTEIN 1"/>
    <property type="match status" value="1"/>
</dbReference>
<accession>A0ABN8RY61</accession>
<dbReference type="Pfam" id="PF22899">
    <property type="entry name" value="SMCHD1_S5"/>
    <property type="match status" value="1"/>
</dbReference>
<feature type="domain" description="SMCHD1 ribosomal S5" evidence="1">
    <location>
        <begin position="2"/>
        <end position="47"/>
    </location>
</feature>
<proteinExistence type="predicted"/>
<name>A0ABN8RY61_9CNID</name>
<dbReference type="InterPro" id="IPR038892">
    <property type="entry name" value="SMCHD1"/>
</dbReference>
<keyword evidence="3" id="KW-1185">Reference proteome</keyword>
<evidence type="ECO:0000259" key="1">
    <source>
        <dbReference type="Pfam" id="PF22899"/>
    </source>
</evidence>
<reference evidence="2 3" key="1">
    <citation type="submission" date="2022-05" db="EMBL/GenBank/DDBJ databases">
        <authorList>
            <consortium name="Genoscope - CEA"/>
            <person name="William W."/>
        </authorList>
    </citation>
    <scope>NUCLEOTIDE SEQUENCE [LARGE SCALE GENOMIC DNA]</scope>
</reference>
<organism evidence="2 3">
    <name type="scientific">Porites evermanni</name>
    <dbReference type="NCBI Taxonomy" id="104178"/>
    <lineage>
        <taxon>Eukaryota</taxon>
        <taxon>Metazoa</taxon>
        <taxon>Cnidaria</taxon>
        <taxon>Anthozoa</taxon>
        <taxon>Hexacorallia</taxon>
        <taxon>Scleractinia</taxon>
        <taxon>Fungiina</taxon>
        <taxon>Poritidae</taxon>
        <taxon>Porites</taxon>
    </lineage>
</organism>
<sequence>MECYNRFSGCLWINDAFQVSTNKLTFMDLEVKIKDKNTIFSRIILGQVGVYNDIRPS</sequence>
<evidence type="ECO:0000313" key="2">
    <source>
        <dbReference type="EMBL" id="CAH3184089.1"/>
    </source>
</evidence>
<dbReference type="PANTHER" id="PTHR22640:SF2">
    <property type="entry name" value="STRUCTURAL MAINTENANCE OF CHROMOSOMES FLEXIBLE HINGE DOMAIN-CONTAINING PROTEIN 1"/>
    <property type="match status" value="1"/>
</dbReference>
<dbReference type="Proteomes" id="UP001159427">
    <property type="component" value="Unassembled WGS sequence"/>
</dbReference>
<protein>
    <recommendedName>
        <fullName evidence="1">SMCHD1 ribosomal S5 domain-containing protein</fullName>
    </recommendedName>
</protein>